<dbReference type="Proteomes" id="UP000060132">
    <property type="component" value="Chromosome"/>
</dbReference>
<proteinExistence type="predicted"/>
<name>A0AAC8UC38_HAEDC</name>
<dbReference type="EMBL" id="CP011219">
    <property type="protein sequence ID" value="AKO32304.1"/>
    <property type="molecule type" value="Genomic_DNA"/>
</dbReference>
<organism evidence="1 2">
    <name type="scientific">Haemophilus ducreyi</name>
    <dbReference type="NCBI Taxonomy" id="730"/>
    <lineage>
        <taxon>Bacteria</taxon>
        <taxon>Pseudomonadati</taxon>
        <taxon>Pseudomonadota</taxon>
        <taxon>Gammaproteobacteria</taxon>
        <taxon>Pasteurellales</taxon>
        <taxon>Pasteurellaceae</taxon>
        <taxon>Haemophilus</taxon>
    </lineage>
</organism>
<protein>
    <submittedName>
        <fullName evidence="1">Uncharacterized protein</fullName>
    </submittedName>
</protein>
<dbReference type="AlphaFoldDB" id="A0AAC8UC38"/>
<evidence type="ECO:0000313" key="2">
    <source>
        <dbReference type="Proteomes" id="UP000060132"/>
    </source>
</evidence>
<accession>A0AAC8UC38</accession>
<evidence type="ECO:0000313" key="1">
    <source>
        <dbReference type="EMBL" id="AKO32304.1"/>
    </source>
</evidence>
<sequence length="133" mass="15485">MGSLFNVNIANGIISINNQYKLQLQQLIDHIKQLLLPNTSEKTLYLNHWSYRPNSNIIAHSLEFSGNENQSETYTLTLIENGFIEFTDFSFTSNEGEVYVYDSVDVNGFLHYLHQYLKHEQIRLIFSFLNNCS</sequence>
<reference evidence="1 2" key="1">
    <citation type="journal article" date="2015" name="PLoS Negl. Trop. Dis.">
        <title>Haemophilus ducreyi Cutaneous Ulcer Strains Are Nearly Identical to Class I Genital Ulcer Strains.</title>
        <authorList>
            <person name="Gangaiah D."/>
            <person name="Webb K.M."/>
            <person name="Humphreys T.L."/>
            <person name="Fortney K.R."/>
            <person name="Toh E."/>
            <person name="Tai A."/>
            <person name="Katz S.S."/>
            <person name="Pillay A."/>
            <person name="Chen C.Y."/>
            <person name="Roberts S.A."/>
            <person name="Munson R.S.Jr."/>
            <person name="Spinola S.M."/>
        </authorList>
    </citation>
    <scope>NUCLEOTIDE SEQUENCE [LARGE SCALE GENOMIC DNA]</scope>
    <source>
        <strain evidence="2">CLU2</strain>
    </source>
</reference>
<dbReference type="RefSeq" id="WP_010944888.1">
    <property type="nucleotide sequence ID" value="NZ_CP011218.1"/>
</dbReference>
<gene>
    <name evidence="1" type="ORF">RZ57_03780</name>
</gene>